<dbReference type="HOGENOM" id="CLU_1783076_0_0_5"/>
<keyword evidence="2" id="KW-1185">Reference proteome</keyword>
<dbReference type="Proteomes" id="UP000008952">
    <property type="component" value="Unassembled WGS sequence"/>
</dbReference>
<dbReference type="OrthoDB" id="8351952at2"/>
<gene>
    <name evidence="1" type="ORF">ME5_01677</name>
</gene>
<accession>J0QTB3</accession>
<dbReference type="Pfam" id="PF10983">
    <property type="entry name" value="DUF2793"/>
    <property type="match status" value="1"/>
</dbReference>
<evidence type="ECO:0000313" key="1">
    <source>
        <dbReference type="EMBL" id="EJF89126.1"/>
    </source>
</evidence>
<protein>
    <recommendedName>
        <fullName evidence="3">DUF2793 domain-containing protein</fullName>
    </recommendedName>
</protein>
<dbReference type="STRING" id="1094558.ME5_01677"/>
<name>J0QTB3_9HYPH</name>
<evidence type="ECO:0008006" key="3">
    <source>
        <dbReference type="Google" id="ProtNLM"/>
    </source>
</evidence>
<reference evidence="1 2" key="1">
    <citation type="submission" date="2012-03" db="EMBL/GenBank/DDBJ databases">
        <title>The Genome Sequence of Bartonella tamiae Th239.</title>
        <authorList>
            <consortium name="The Broad Institute Genome Sequencing Platform"/>
            <consortium name="The Broad Institute Genome Sequencing Center for Infectious Disease"/>
            <person name="Feldgarden M."/>
            <person name="Kirby J."/>
            <person name="Kosoy M."/>
            <person name="Birtles R."/>
            <person name="Probert W.S."/>
            <person name="Chiaraviglio L."/>
            <person name="Young S.K."/>
            <person name="Zeng Q."/>
            <person name="Gargeya S."/>
            <person name="Fitzgerald M."/>
            <person name="Haas B."/>
            <person name="Abouelleil A."/>
            <person name="Alvarado L."/>
            <person name="Arachchi H.M."/>
            <person name="Berlin A."/>
            <person name="Chapman S.B."/>
            <person name="Gearin G."/>
            <person name="Goldberg J."/>
            <person name="Griggs A."/>
            <person name="Gujja S."/>
            <person name="Hansen M."/>
            <person name="Heiman D."/>
            <person name="Howarth C."/>
            <person name="Larimer J."/>
            <person name="Lui A."/>
            <person name="MacDonald P.J.P."/>
            <person name="McCowen C."/>
            <person name="Montmayeur A."/>
            <person name="Murphy C."/>
            <person name="Neiman D."/>
            <person name="Pearson M."/>
            <person name="Priest M."/>
            <person name="Roberts A."/>
            <person name="Saif S."/>
            <person name="Shea T."/>
            <person name="Sisk P."/>
            <person name="Stolte C."/>
            <person name="Sykes S."/>
            <person name="Wortman J."/>
            <person name="Nusbaum C."/>
            <person name="Birren B."/>
        </authorList>
    </citation>
    <scope>NUCLEOTIDE SEQUENCE [LARGE SCALE GENOMIC DNA]</scope>
    <source>
        <strain evidence="1 2">Th239</strain>
    </source>
</reference>
<dbReference type="PATRIC" id="fig|1094558.3.peg.1800"/>
<evidence type="ECO:0000313" key="2">
    <source>
        <dbReference type="Proteomes" id="UP000008952"/>
    </source>
</evidence>
<proteinExistence type="predicted"/>
<dbReference type="RefSeq" id="WP_008040234.1">
    <property type="nucleotide sequence ID" value="NZ_JH725147.1"/>
</dbReference>
<organism evidence="1 2">
    <name type="scientific">Bartonella tamiae Th239</name>
    <dbReference type="NCBI Taxonomy" id="1094558"/>
    <lineage>
        <taxon>Bacteria</taxon>
        <taxon>Pseudomonadati</taxon>
        <taxon>Pseudomonadota</taxon>
        <taxon>Alphaproteobacteria</taxon>
        <taxon>Hyphomicrobiales</taxon>
        <taxon>Bartonellaceae</taxon>
        <taxon>Bartonella</taxon>
    </lineage>
</organism>
<dbReference type="eggNOG" id="COG5301">
    <property type="taxonomic scope" value="Bacteria"/>
</dbReference>
<dbReference type="EMBL" id="AIMB01000008">
    <property type="protein sequence ID" value="EJF89126.1"/>
    <property type="molecule type" value="Genomic_DNA"/>
</dbReference>
<comment type="caution">
    <text evidence="1">The sequence shown here is derived from an EMBL/GenBank/DDBJ whole genome shotgun (WGS) entry which is preliminary data.</text>
</comment>
<dbReference type="InterPro" id="IPR021251">
    <property type="entry name" value="DUF2793"/>
</dbReference>
<dbReference type="AlphaFoldDB" id="J0QTB3"/>
<sequence>MTTTAPSTEPEKGKIFLIPDSALDVWKNKIGQLAEWDGKQWKYTQTQDGHCIGLPNGDVYIRVNGKYQPKIALDSQSGQWNYAEASGTENVLTARLTPSPQALIDGMVIFLKVRSNNTGTATLNINGLGALLFIHFTAQPSKAVN</sequence>